<dbReference type="Proteomes" id="UP001277471">
    <property type="component" value="Unassembled WGS sequence"/>
</dbReference>
<organism evidence="3 4">
    <name type="scientific">Azospirillum brasilense</name>
    <dbReference type="NCBI Taxonomy" id="192"/>
    <lineage>
        <taxon>Bacteria</taxon>
        <taxon>Pseudomonadati</taxon>
        <taxon>Pseudomonadota</taxon>
        <taxon>Alphaproteobacteria</taxon>
        <taxon>Rhodospirillales</taxon>
        <taxon>Azospirillaceae</taxon>
        <taxon>Azospirillum</taxon>
    </lineage>
</organism>
<evidence type="ECO:0000256" key="1">
    <source>
        <dbReference type="SAM" id="Phobius"/>
    </source>
</evidence>
<evidence type="ECO:0000313" key="4">
    <source>
        <dbReference type="Proteomes" id="UP000298774"/>
    </source>
</evidence>
<accession>A0A0N7I950</accession>
<name>A0A0N7I950_AZOBR</name>
<proteinExistence type="predicted"/>
<dbReference type="GeneID" id="56453453"/>
<dbReference type="AlphaFoldDB" id="A0A0N7I950"/>
<evidence type="ECO:0000313" key="5">
    <source>
        <dbReference type="Proteomes" id="UP001277471"/>
    </source>
</evidence>
<dbReference type="EMBL" id="JAWXYC010000002">
    <property type="protein sequence ID" value="MDX5950473.1"/>
    <property type="molecule type" value="Genomic_DNA"/>
</dbReference>
<keyword evidence="5" id="KW-1185">Reference proteome</keyword>
<evidence type="ECO:0000313" key="2">
    <source>
        <dbReference type="EMBL" id="MDX5950473.1"/>
    </source>
</evidence>
<reference evidence="2 5" key="2">
    <citation type="submission" date="2023-11" db="EMBL/GenBank/DDBJ databases">
        <title>MicrobeMod: A computational toolkit for identifying prokaryotic methylation and restriction-modification with nanopore sequencing.</title>
        <authorList>
            <person name="Crits-Christoph A."/>
            <person name="Kang S.C."/>
            <person name="Lee H."/>
            <person name="Ostrov N."/>
        </authorList>
    </citation>
    <scope>NUCLEOTIDE SEQUENCE [LARGE SCALE GENOMIC DNA]</scope>
    <source>
        <strain evidence="2 5">ATCC 29145</strain>
    </source>
</reference>
<feature type="transmembrane region" description="Helical" evidence="1">
    <location>
        <begin position="50"/>
        <end position="77"/>
    </location>
</feature>
<dbReference type="Proteomes" id="UP000298774">
    <property type="component" value="Plasmid p4"/>
</dbReference>
<keyword evidence="1" id="KW-1133">Transmembrane helix</keyword>
<dbReference type="KEGG" id="abf:AMK58_26910"/>
<sequence>MEKTAFTATFTGMMSAFLIWAAHFAAVYGINGLICARQWDGVELYGHPVAVVLILGATAVALLLAAGVLAAALWGAAPGRRTSEDPRRFIRLFTGLAAAGSLVAILWNGLPALQVPACG</sequence>
<evidence type="ECO:0000313" key="3">
    <source>
        <dbReference type="EMBL" id="QCO13307.1"/>
    </source>
</evidence>
<feature type="transmembrane region" description="Helical" evidence="1">
    <location>
        <begin position="89"/>
        <end position="107"/>
    </location>
</feature>
<protein>
    <submittedName>
        <fullName evidence="3">Uncharacterized protein</fullName>
    </submittedName>
</protein>
<geneLocation type="plasmid" evidence="3 4">
    <name>p4</name>
</geneLocation>
<keyword evidence="1" id="KW-0812">Transmembrane</keyword>
<keyword evidence="1" id="KW-0472">Membrane</keyword>
<feature type="transmembrane region" description="Helical" evidence="1">
    <location>
        <begin position="12"/>
        <end position="30"/>
    </location>
</feature>
<keyword evidence="3" id="KW-0614">Plasmid</keyword>
<gene>
    <name evidence="3" type="ORF">D3868_30290</name>
    <name evidence="2" type="ORF">SIM66_04585</name>
</gene>
<dbReference type="EMBL" id="CP032343">
    <property type="protein sequence ID" value="QCO13307.1"/>
    <property type="molecule type" value="Genomic_DNA"/>
</dbReference>
<dbReference type="RefSeq" id="WP_035682444.1">
    <property type="nucleotide sequence ID" value="NZ_CP012917.1"/>
</dbReference>
<reference evidence="3 4" key="1">
    <citation type="submission" date="2018-09" db="EMBL/GenBank/DDBJ databases">
        <title>Whole genome based analysis of evolution and adaptive divergence in Indian and Brazilian strains of Azospirillum brasilense.</title>
        <authorList>
            <person name="Singh C."/>
            <person name="Tripathi A.K."/>
        </authorList>
    </citation>
    <scope>NUCLEOTIDE SEQUENCE [LARGE SCALE GENOMIC DNA]</scope>
    <source>
        <strain evidence="3 4">MTCC4038</strain>
        <plasmid evidence="3 4">p4</plasmid>
    </source>
</reference>